<dbReference type="InterPro" id="IPR029066">
    <property type="entry name" value="PLP-binding_barrel"/>
</dbReference>
<dbReference type="CDD" id="cd00622">
    <property type="entry name" value="PLPDE_III_ODC"/>
    <property type="match status" value="1"/>
</dbReference>
<organism evidence="7 8">
    <name type="scientific">Mycolicibacterium phocaicum</name>
    <dbReference type="NCBI Taxonomy" id="319706"/>
    <lineage>
        <taxon>Bacteria</taxon>
        <taxon>Bacillati</taxon>
        <taxon>Actinomycetota</taxon>
        <taxon>Actinomycetes</taxon>
        <taxon>Mycobacteriales</taxon>
        <taxon>Mycobacteriaceae</taxon>
        <taxon>Mycolicibacterium</taxon>
    </lineage>
</organism>
<dbReference type="Gene3D" id="3.20.20.10">
    <property type="entry name" value="Alanine racemase"/>
    <property type="match status" value="1"/>
</dbReference>
<dbReference type="GO" id="GO:0004586">
    <property type="term" value="F:ornithine decarboxylase activity"/>
    <property type="evidence" value="ECO:0007669"/>
    <property type="project" value="TreeGrafter"/>
</dbReference>
<dbReference type="PANTHER" id="PTHR11482">
    <property type="entry name" value="ARGININE/DIAMINOPIMELATE/ORNITHINE DECARBOXYLASE"/>
    <property type="match status" value="1"/>
</dbReference>
<name>A0AA94UCC8_9MYCO</name>
<evidence type="ECO:0000256" key="1">
    <source>
        <dbReference type="ARBA" id="ARBA00001933"/>
    </source>
</evidence>
<dbReference type="InterPro" id="IPR022657">
    <property type="entry name" value="De-COase2_CS"/>
</dbReference>
<dbReference type="GO" id="GO:0005737">
    <property type="term" value="C:cytoplasm"/>
    <property type="evidence" value="ECO:0007669"/>
    <property type="project" value="TreeGrafter"/>
</dbReference>
<evidence type="ECO:0000259" key="6">
    <source>
        <dbReference type="Pfam" id="PF02784"/>
    </source>
</evidence>
<dbReference type="SUPFAM" id="SSF50621">
    <property type="entry name" value="Alanine racemase C-terminal domain-like"/>
    <property type="match status" value="1"/>
</dbReference>
<dbReference type="GO" id="GO:0033387">
    <property type="term" value="P:putrescine biosynthetic process from arginine, via ornithine"/>
    <property type="evidence" value="ECO:0007669"/>
    <property type="project" value="TreeGrafter"/>
</dbReference>
<evidence type="ECO:0000256" key="4">
    <source>
        <dbReference type="ARBA" id="ARBA00023239"/>
    </source>
</evidence>
<dbReference type="PRINTS" id="PR01179">
    <property type="entry name" value="ODADCRBXLASE"/>
</dbReference>
<evidence type="ECO:0000313" key="8">
    <source>
        <dbReference type="Proteomes" id="UP000309984"/>
    </source>
</evidence>
<dbReference type="InterPro" id="IPR000183">
    <property type="entry name" value="Orn/DAP/Arg_de-COase"/>
</dbReference>
<reference evidence="7 8" key="1">
    <citation type="submission" date="2018-01" db="EMBL/GenBank/DDBJ databases">
        <title>Comparative genomics of Mycobacterium mucogenicum and Mycobacterium neoaurum clade members emphasizing tRNA and non-coding RNA.</title>
        <authorList>
            <person name="Behra P.R.K."/>
            <person name="Pettersson B.M.F."/>
            <person name="Das S."/>
            <person name="Dasgupta S."/>
            <person name="Kirsebom L.A."/>
        </authorList>
    </citation>
    <scope>NUCLEOTIDE SEQUENCE [LARGE SCALE GENOMIC DNA]</scope>
    <source>
        <strain evidence="7 8">DSM 45104</strain>
    </source>
</reference>
<comment type="cofactor">
    <cofactor evidence="1 5">
        <name>pyridoxal 5'-phosphate</name>
        <dbReference type="ChEBI" id="CHEBI:597326"/>
    </cofactor>
</comment>
<dbReference type="Gene3D" id="2.40.37.10">
    <property type="entry name" value="Lyase, Ornithine Decarboxylase, Chain A, domain 1"/>
    <property type="match status" value="1"/>
</dbReference>
<keyword evidence="4" id="KW-0456">Lyase</keyword>
<dbReference type="SUPFAM" id="SSF51419">
    <property type="entry name" value="PLP-binding barrel"/>
    <property type="match status" value="1"/>
</dbReference>
<keyword evidence="3 5" id="KW-0663">Pyridoxal phosphate</keyword>
<dbReference type="PROSITE" id="PS00879">
    <property type="entry name" value="ODR_DC_2_2"/>
    <property type="match status" value="1"/>
</dbReference>
<dbReference type="InterPro" id="IPR022644">
    <property type="entry name" value="De-COase2_N"/>
</dbReference>
<dbReference type="FunFam" id="3.20.20.10:FF:000008">
    <property type="entry name" value="Ornithine decarboxylase"/>
    <property type="match status" value="1"/>
</dbReference>
<gene>
    <name evidence="7" type="ORF">C1S79_27350</name>
</gene>
<dbReference type="PRINTS" id="PR01182">
    <property type="entry name" value="ORNDCRBXLASE"/>
</dbReference>
<evidence type="ECO:0000313" key="7">
    <source>
        <dbReference type="EMBL" id="TLH59485.1"/>
    </source>
</evidence>
<dbReference type="InterPro" id="IPR002433">
    <property type="entry name" value="Orn_de-COase"/>
</dbReference>
<feature type="modified residue" description="N6-(pyridoxal phosphate)lysine" evidence="5">
    <location>
        <position position="70"/>
    </location>
</feature>
<dbReference type="PANTHER" id="PTHR11482:SF6">
    <property type="entry name" value="ORNITHINE DECARBOXYLASE 1-RELATED"/>
    <property type="match status" value="1"/>
</dbReference>
<feature type="active site" description="Proton donor" evidence="5">
    <location>
        <position position="340"/>
    </location>
</feature>
<dbReference type="AlphaFoldDB" id="A0AA94UCC8"/>
<dbReference type="InterPro" id="IPR009006">
    <property type="entry name" value="Ala_racemase/Decarboxylase_C"/>
</dbReference>
<evidence type="ECO:0000256" key="2">
    <source>
        <dbReference type="ARBA" id="ARBA00008872"/>
    </source>
</evidence>
<sequence>MVHLLVGCCPQISTRHRQNRGGLARHGRSFSTLPPVPGRPYLTIDLATVRRNVAALRVALPAAEIRYAVKANPAEPVLRLLSELDCTFDVASVGEIDLCAATGIDGALMTFGNPLKKPAEVAYALARGVRRFTFDTAAGLEAIAENAPGSSVECRIAPTFPSSVTPFGHKFGCAPDEAVDLLTRASELGVHADGVAFHVGSQQLDPGAWEIGIRCAREIFNSVPGLSTLNLGGGIPISYDAQVPGVGIVGEAIAGALGRHFPVLPHVVIEPGRAIVGSAGTLFCEVVSVRTGTDGRRWVYLDIGRYGGLAETENEYIRYRLRTRRDGDPVAEAVIAGPTCDGDDVLYRQYPLPVTLSPGDLVEIHSAGAYTTSYSSSFNGFEPLATQFVEVNDAVTTG</sequence>
<comment type="caution">
    <text evidence="7">The sequence shown here is derived from an EMBL/GenBank/DDBJ whole genome shotgun (WGS) entry which is preliminary data.</text>
</comment>
<dbReference type="Proteomes" id="UP000309984">
    <property type="component" value="Unassembled WGS sequence"/>
</dbReference>
<proteinExistence type="inferred from homology"/>
<accession>A0AA94UCC8</accession>
<dbReference type="EMBL" id="POTM01000065">
    <property type="protein sequence ID" value="TLH59485.1"/>
    <property type="molecule type" value="Genomic_DNA"/>
</dbReference>
<comment type="similarity">
    <text evidence="2">Belongs to the Orn/Lys/Arg decarboxylase class-II family.</text>
</comment>
<dbReference type="Pfam" id="PF02784">
    <property type="entry name" value="Orn_Arg_deC_N"/>
    <property type="match status" value="1"/>
</dbReference>
<evidence type="ECO:0000256" key="3">
    <source>
        <dbReference type="ARBA" id="ARBA00022898"/>
    </source>
</evidence>
<feature type="domain" description="Orn/DAP/Arg decarboxylase 2 N-terminal" evidence="6">
    <location>
        <begin position="46"/>
        <end position="277"/>
    </location>
</feature>
<keyword evidence="8" id="KW-1185">Reference proteome</keyword>
<evidence type="ECO:0000256" key="5">
    <source>
        <dbReference type="PIRSR" id="PIRSR600183-50"/>
    </source>
</evidence>
<protein>
    <submittedName>
        <fullName evidence="7">Ornithine decarboxylase</fullName>
    </submittedName>
</protein>